<reference evidence="4 5" key="1">
    <citation type="submission" date="2019-03" db="EMBL/GenBank/DDBJ databases">
        <title>Three New Species of Nocardioides, Nocardioides euryhalodurans sp. nov., Nocardioides seonyuensis sp. nov. and Nocardioides eburneoflavus sp. nov. Iolated from Soil.</title>
        <authorList>
            <person name="Roh S.G."/>
            <person name="Lee C."/>
            <person name="Kim M.-K."/>
            <person name="Kim S.B."/>
        </authorList>
    </citation>
    <scope>NUCLEOTIDE SEQUENCE [LARGE SCALE GENOMIC DNA]</scope>
    <source>
        <strain evidence="4 5">MMS17-SY207-3</strain>
    </source>
</reference>
<dbReference type="Proteomes" id="UP000294853">
    <property type="component" value="Chromosome"/>
</dbReference>
<dbReference type="Pfam" id="PF00106">
    <property type="entry name" value="adh_short"/>
    <property type="match status" value="1"/>
</dbReference>
<evidence type="ECO:0000313" key="4">
    <source>
        <dbReference type="EMBL" id="QBX55902.1"/>
    </source>
</evidence>
<name>A0A4V1BMC6_9ACTN</name>
<dbReference type="InterPro" id="IPR036291">
    <property type="entry name" value="NAD(P)-bd_dom_sf"/>
</dbReference>
<dbReference type="OrthoDB" id="210852at2"/>
<dbReference type="PRINTS" id="PR00081">
    <property type="entry name" value="GDHRDH"/>
</dbReference>
<keyword evidence="5" id="KW-1185">Reference proteome</keyword>
<dbReference type="CDD" id="cd05233">
    <property type="entry name" value="SDR_c"/>
    <property type="match status" value="1"/>
</dbReference>
<dbReference type="RefSeq" id="WP_135267893.1">
    <property type="nucleotide sequence ID" value="NZ_CP038436.1"/>
</dbReference>
<organism evidence="4 5">
    <name type="scientific">Nocardioides seonyuensis</name>
    <dbReference type="NCBI Taxonomy" id="2518371"/>
    <lineage>
        <taxon>Bacteria</taxon>
        <taxon>Bacillati</taxon>
        <taxon>Actinomycetota</taxon>
        <taxon>Actinomycetes</taxon>
        <taxon>Propionibacteriales</taxon>
        <taxon>Nocardioidaceae</taxon>
        <taxon>Nocardioides</taxon>
    </lineage>
</organism>
<dbReference type="InterPro" id="IPR020904">
    <property type="entry name" value="Sc_DH/Rdtase_CS"/>
</dbReference>
<dbReference type="PANTHER" id="PTHR43669">
    <property type="entry name" value="5-KETO-D-GLUCONATE 5-REDUCTASE"/>
    <property type="match status" value="1"/>
</dbReference>
<protein>
    <submittedName>
        <fullName evidence="4">SDR family oxidoreductase</fullName>
    </submittedName>
</protein>
<proteinExistence type="inferred from homology"/>
<dbReference type="SUPFAM" id="SSF51735">
    <property type="entry name" value="NAD(P)-binding Rossmann-fold domains"/>
    <property type="match status" value="1"/>
</dbReference>
<dbReference type="PROSITE" id="PS00061">
    <property type="entry name" value="ADH_SHORT"/>
    <property type="match status" value="1"/>
</dbReference>
<dbReference type="EMBL" id="CP038436">
    <property type="protein sequence ID" value="QBX55902.1"/>
    <property type="molecule type" value="Genomic_DNA"/>
</dbReference>
<accession>A0A4V1BMC6</accession>
<sequence length="273" mass="28720">MDVAGRSAVVTGAAGGIGAAVAEELLLRGAGVTLTDLQAERLTETAERLGADHPGRVSAVPADASRTEDLRTVLSEASRAHGPVDLFVANAGVPGTRELGASDAEWRQALDVNLLAHVRAATLLVPEWLERGSGHFASTASAAGLLTQIGSATYSVSKHAAVAFAEWLAVTYGTRGIGVSCLCPMGVDTDMLNHGRQSEDALERTMARAVTDAGDVLSPAEVARLLVDAVEQDRFLVLPHPQVAEMVRRKAADHDRWIAGMQRYADSLADDRP</sequence>
<dbReference type="AlphaFoldDB" id="A0A4V1BMC6"/>
<dbReference type="GO" id="GO:0016491">
    <property type="term" value="F:oxidoreductase activity"/>
    <property type="evidence" value="ECO:0007669"/>
    <property type="project" value="UniProtKB-KW"/>
</dbReference>
<dbReference type="PRINTS" id="PR00080">
    <property type="entry name" value="SDRFAMILY"/>
</dbReference>
<dbReference type="KEGG" id="nsn:EXE58_10810"/>
<keyword evidence="2" id="KW-0560">Oxidoreductase</keyword>
<gene>
    <name evidence="4" type="ORF">EXE58_10810</name>
</gene>
<dbReference type="Gene3D" id="3.40.50.720">
    <property type="entry name" value="NAD(P)-binding Rossmann-like Domain"/>
    <property type="match status" value="1"/>
</dbReference>
<evidence type="ECO:0000313" key="5">
    <source>
        <dbReference type="Proteomes" id="UP000294853"/>
    </source>
</evidence>
<comment type="similarity">
    <text evidence="1 3">Belongs to the short-chain dehydrogenases/reductases (SDR) family.</text>
</comment>
<evidence type="ECO:0000256" key="1">
    <source>
        <dbReference type="ARBA" id="ARBA00006484"/>
    </source>
</evidence>
<dbReference type="PANTHER" id="PTHR43669:SF3">
    <property type="entry name" value="ALCOHOL DEHYDROGENASE, PUTATIVE (AFU_ORTHOLOGUE AFUA_3G03445)-RELATED"/>
    <property type="match status" value="1"/>
</dbReference>
<evidence type="ECO:0000256" key="3">
    <source>
        <dbReference type="RuleBase" id="RU000363"/>
    </source>
</evidence>
<dbReference type="InterPro" id="IPR002347">
    <property type="entry name" value="SDR_fam"/>
</dbReference>
<evidence type="ECO:0000256" key="2">
    <source>
        <dbReference type="ARBA" id="ARBA00023002"/>
    </source>
</evidence>